<evidence type="ECO:0000256" key="1">
    <source>
        <dbReference type="ARBA" id="ARBA00004196"/>
    </source>
</evidence>
<dbReference type="InterPro" id="IPR036366">
    <property type="entry name" value="PGBDSf"/>
</dbReference>
<dbReference type="PANTHER" id="PTHR32347">
    <property type="entry name" value="EFFLUX SYSTEM COMPONENT YKNX-RELATED"/>
    <property type="match status" value="1"/>
</dbReference>
<proteinExistence type="predicted"/>
<accession>A0ABV5ZN77</accession>
<dbReference type="RefSeq" id="WP_377849439.1">
    <property type="nucleotide sequence ID" value="NZ_JBHLZU010000001.1"/>
</dbReference>
<gene>
    <name evidence="3" type="ORF">ACFFQA_00240</name>
</gene>
<dbReference type="EMBL" id="JBHLZU010000001">
    <property type="protein sequence ID" value="MFB9902352.1"/>
    <property type="molecule type" value="Genomic_DNA"/>
</dbReference>
<reference evidence="3 4" key="1">
    <citation type="submission" date="2024-09" db="EMBL/GenBank/DDBJ databases">
        <authorList>
            <person name="Sun Q."/>
            <person name="Mori K."/>
        </authorList>
    </citation>
    <scope>NUCLEOTIDE SEQUENCE [LARGE SCALE GENOMIC DNA]</scope>
    <source>
        <strain evidence="3 4">TBRC 7907</strain>
    </source>
</reference>
<protein>
    <submittedName>
        <fullName evidence="3">Peptidoglycan-binding protein</fullName>
    </submittedName>
</protein>
<dbReference type="Gene3D" id="1.10.101.10">
    <property type="entry name" value="PGBD-like superfamily/PGBD"/>
    <property type="match status" value="1"/>
</dbReference>
<evidence type="ECO:0000256" key="2">
    <source>
        <dbReference type="ARBA" id="ARBA00023054"/>
    </source>
</evidence>
<comment type="caution">
    <text evidence="3">The sequence shown here is derived from an EMBL/GenBank/DDBJ whole genome shotgun (WGS) entry which is preliminary data.</text>
</comment>
<keyword evidence="4" id="KW-1185">Reference proteome</keyword>
<sequence>MTAEHRGRRIVVVALVAVAGLGGTAFFVYGGPEPPPPPAAAPVRTTTVRLADLANTQSFSGTLGFGAAQSVKGTGPGVVTKLPTVGDVAARGKPLYWVDGRPVPVFFGDTPLFRKIDTVGVKGDDVAMVADNLAALGFKVGAQRSTVTPALLDALKKWQVKAGLDVTGTLEAGQAAVVAGPVRVNSVAAQLGDPAAGPLLTVTSTAKIVTMPVDAGEIGVITTGAPVTVVLPTAKEVPARVTAVSSTVDGGDTKAIGGPPPKINVTVTPDDAAGVAQLDLASVRVRVTTEERKAVLTVPVGALVALREGGYAVQQPDNQLKAVETGMFAKGLVEISGPGITAGLPVVTTS</sequence>
<dbReference type="InterPro" id="IPR036365">
    <property type="entry name" value="PGBD-like_sf"/>
</dbReference>
<organism evidence="3 4">
    <name type="scientific">Allokutzneria oryzae</name>
    <dbReference type="NCBI Taxonomy" id="1378989"/>
    <lineage>
        <taxon>Bacteria</taxon>
        <taxon>Bacillati</taxon>
        <taxon>Actinomycetota</taxon>
        <taxon>Actinomycetes</taxon>
        <taxon>Pseudonocardiales</taxon>
        <taxon>Pseudonocardiaceae</taxon>
        <taxon>Allokutzneria</taxon>
    </lineage>
</organism>
<dbReference type="SUPFAM" id="SSF47090">
    <property type="entry name" value="PGBD-like"/>
    <property type="match status" value="1"/>
</dbReference>
<dbReference type="PANTHER" id="PTHR32347:SF23">
    <property type="entry name" value="BLL5650 PROTEIN"/>
    <property type="match status" value="1"/>
</dbReference>
<evidence type="ECO:0000313" key="3">
    <source>
        <dbReference type="EMBL" id="MFB9902352.1"/>
    </source>
</evidence>
<dbReference type="InterPro" id="IPR050465">
    <property type="entry name" value="UPF0194_transport"/>
</dbReference>
<name>A0ABV5ZN77_9PSEU</name>
<dbReference type="Proteomes" id="UP001589693">
    <property type="component" value="Unassembled WGS sequence"/>
</dbReference>
<evidence type="ECO:0000313" key="4">
    <source>
        <dbReference type="Proteomes" id="UP001589693"/>
    </source>
</evidence>
<comment type="subcellular location">
    <subcellularLocation>
        <location evidence="1">Cell envelope</location>
    </subcellularLocation>
</comment>
<keyword evidence="2" id="KW-0175">Coiled coil</keyword>